<sequence length="854" mass="91143">MPAYPTGPDTGLDRLQADLKRKAAQLNAADNQIAQLTTEGAAHKAKAAEAQAAAAAARNRADDLAAQLAAAQHLLKQRDVAVTGLSQQLESARSRGNSRPGSAANSSIPTPTAVLSAKTLSRQNSDEEALHAELAGKERRISELEGELAATKARVASLTPRRRESVEDSGVAVVGGGSLSSYDANRLRSLRAEADEWRDKADGLMAQMREMQRQLQASDIEKSQLADQCATLSEKVTALESELKASRESLTSLRAVADQGRGDMRSQLQRKESDLARAAAAADAAAQQADDLRHAAEKATLERERLALQVQQLQAQLAKRGEDARDREARVTALLAQMDEKSAALEAAQAELKNVSGGKWGAEAHLSDLQGRVEGLNKEKAEVEGELRRTADALAAAEAEKEALEAALREHRSRGDGAVSAADALRAQLAEKRKEIDLRERRLAEAAAALDDKQLELDEYQRSTARGSESHDALAQKLAAVAAQLANTKAELAQRNATLADLSTELELTREEASNSGKAAEDATSALRAGQGAIDRSRAFGSEEIAQLKGFLAKATERNEELQGKIEARDAEIASLGARMSKMEDLQRQKHELSQKVLEGEGALRSAAGDAAGVSAELDSAREALAARQAALEAARSALGAVERKATGLEQDLRQAQAALATVEAQLSDRDERLMEQERRLDAVAMEVADLKNELRTGEMARQDLQREVDASRLEVLHLQSSVRGLEGETEAAQKRVRGLTDDLEDARAPFQADQEAKRQLADTLAELAAERAAHATTKQLLVAEAATVAVPAAAAVQHHETGAASQQQEEATEEEPPAAAAVEAAFGSLQLDDAEQAAPEEVDEEADGNEARS</sequence>
<dbReference type="EMBL" id="LHPF02000021">
    <property type="protein sequence ID" value="PSC70156.1"/>
    <property type="molecule type" value="Genomic_DNA"/>
</dbReference>
<dbReference type="Proteomes" id="UP000239649">
    <property type="component" value="Unassembled WGS sequence"/>
</dbReference>
<evidence type="ECO:0000256" key="2">
    <source>
        <dbReference type="SAM" id="MobiDB-lite"/>
    </source>
</evidence>
<dbReference type="AlphaFoldDB" id="A0A2P6V7U0"/>
<organism evidence="3 4">
    <name type="scientific">Micractinium conductrix</name>
    <dbReference type="NCBI Taxonomy" id="554055"/>
    <lineage>
        <taxon>Eukaryota</taxon>
        <taxon>Viridiplantae</taxon>
        <taxon>Chlorophyta</taxon>
        <taxon>core chlorophytes</taxon>
        <taxon>Trebouxiophyceae</taxon>
        <taxon>Chlorellales</taxon>
        <taxon>Chlorellaceae</taxon>
        <taxon>Chlorella clade</taxon>
        <taxon>Micractinium</taxon>
    </lineage>
</organism>
<dbReference type="STRING" id="554055.A0A2P6V7U0"/>
<feature type="coiled-coil region" evidence="1">
    <location>
        <begin position="545"/>
        <end position="603"/>
    </location>
</feature>
<dbReference type="SUPFAM" id="SSF57997">
    <property type="entry name" value="Tropomyosin"/>
    <property type="match status" value="1"/>
</dbReference>
<feature type="compositionally biased region" description="Low complexity" evidence="2">
    <location>
        <begin position="794"/>
        <end position="810"/>
    </location>
</feature>
<feature type="coiled-coil region" evidence="1">
    <location>
        <begin position="632"/>
        <end position="708"/>
    </location>
</feature>
<comment type="caution">
    <text evidence="3">The sequence shown here is derived from an EMBL/GenBank/DDBJ whole genome shotgun (WGS) entry which is preliminary data.</text>
</comment>
<dbReference type="OrthoDB" id="514143at2759"/>
<feature type="coiled-coil region" evidence="1">
    <location>
        <begin position="187"/>
        <end position="512"/>
    </location>
</feature>
<dbReference type="PANTHER" id="PTHR43977">
    <property type="entry name" value="STRUCTURAL MAINTENANCE OF CHROMOSOMES PROTEIN 3"/>
    <property type="match status" value="1"/>
</dbReference>
<keyword evidence="1" id="KW-0175">Coiled coil</keyword>
<accession>A0A2P6V7U0</accession>
<feature type="compositionally biased region" description="Acidic residues" evidence="2">
    <location>
        <begin position="833"/>
        <end position="854"/>
    </location>
</feature>
<keyword evidence="4" id="KW-1185">Reference proteome</keyword>
<feature type="compositionally biased region" description="Polar residues" evidence="2">
    <location>
        <begin position="86"/>
        <end position="110"/>
    </location>
</feature>
<evidence type="ECO:0000313" key="4">
    <source>
        <dbReference type="Proteomes" id="UP000239649"/>
    </source>
</evidence>
<evidence type="ECO:0000313" key="3">
    <source>
        <dbReference type="EMBL" id="PSC70156.1"/>
    </source>
</evidence>
<gene>
    <name evidence="3" type="ORF">C2E20_6396</name>
</gene>
<protein>
    <submittedName>
        <fullName evidence="3">Early endosome antigen 1</fullName>
    </submittedName>
</protein>
<reference evidence="3 4" key="1">
    <citation type="journal article" date="2018" name="Plant J.">
        <title>Genome sequences of Chlorella sorokiniana UTEX 1602 and Micractinium conductrix SAG 241.80: implications to maltose excretion by a green alga.</title>
        <authorList>
            <person name="Arriola M.B."/>
            <person name="Velmurugan N."/>
            <person name="Zhang Y."/>
            <person name="Plunkett M.H."/>
            <person name="Hondzo H."/>
            <person name="Barney B.M."/>
        </authorList>
    </citation>
    <scope>NUCLEOTIDE SEQUENCE [LARGE SCALE GENOMIC DNA]</scope>
    <source>
        <strain evidence="3 4">SAG 241.80</strain>
    </source>
</reference>
<proteinExistence type="predicted"/>
<feature type="region of interest" description="Disordered" evidence="2">
    <location>
        <begin position="86"/>
        <end position="111"/>
    </location>
</feature>
<feature type="region of interest" description="Disordered" evidence="2">
    <location>
        <begin position="794"/>
        <end position="854"/>
    </location>
</feature>
<dbReference type="Gene3D" id="1.10.287.1490">
    <property type="match status" value="1"/>
</dbReference>
<name>A0A2P6V7U0_9CHLO</name>
<feature type="coiled-coil region" evidence="1">
    <location>
        <begin position="12"/>
        <end position="74"/>
    </location>
</feature>
<evidence type="ECO:0000256" key="1">
    <source>
        <dbReference type="SAM" id="Coils"/>
    </source>
</evidence>
<feature type="coiled-coil region" evidence="1">
    <location>
        <begin position="127"/>
        <end position="154"/>
    </location>
</feature>